<dbReference type="InterPro" id="IPR027417">
    <property type="entry name" value="P-loop_NTPase"/>
</dbReference>
<protein>
    <recommendedName>
        <fullName evidence="4">Protein ImuA</fullName>
    </recommendedName>
</protein>
<keyword evidence="3" id="KW-1185">Reference proteome</keyword>
<sequence length="248" mass="25485">MAFTLAALARDSDRPVLLARCPRRSPLPLRIYGEGLAGLGIDPARLLIVEAKDEPALLQAGLDAARCAGLAAVVLETWGNLPRYDLTASRRLVLAAEKSGVAVMVLRGKAAARSSAAHSRWIVRPAASVPWLAGAPGLPACEVELERRRGGPSGMRWRLEWDANKGGFHAGRIDAAPLSGAVVPVVPVRAGPQGVGAGLVRACGAGGAGGQRLAAGGGGRAGERSGPERGDDARRCPGALPRSEELAA</sequence>
<feature type="compositionally biased region" description="Gly residues" evidence="1">
    <location>
        <begin position="208"/>
        <end position="220"/>
    </location>
</feature>
<dbReference type="EMBL" id="JALHLG010000003">
    <property type="protein sequence ID" value="MCJ2185624.1"/>
    <property type="molecule type" value="Genomic_DNA"/>
</dbReference>
<reference evidence="2 3" key="1">
    <citation type="submission" date="2022-04" db="EMBL/GenBank/DDBJ databases">
        <title>Identification of a novel bacterium isolated from mangrove sediments.</title>
        <authorList>
            <person name="Pan X."/>
        </authorList>
    </citation>
    <scope>NUCLEOTIDE SEQUENCE [LARGE SCALE GENOMIC DNA]</scope>
    <source>
        <strain evidence="2 3">B2638</strain>
    </source>
</reference>
<name>A0ABT0BLP2_9SPHN</name>
<comment type="caution">
    <text evidence="2">The sequence shown here is derived from an EMBL/GenBank/DDBJ whole genome shotgun (WGS) entry which is preliminary data.</text>
</comment>
<accession>A0ABT0BLP2</accession>
<dbReference type="Gene3D" id="3.40.50.300">
    <property type="entry name" value="P-loop containing nucleotide triphosphate hydrolases"/>
    <property type="match status" value="1"/>
</dbReference>
<evidence type="ECO:0000313" key="3">
    <source>
        <dbReference type="Proteomes" id="UP001202281"/>
    </source>
</evidence>
<dbReference type="Proteomes" id="UP001202281">
    <property type="component" value="Unassembled WGS sequence"/>
</dbReference>
<feature type="compositionally biased region" description="Basic and acidic residues" evidence="1">
    <location>
        <begin position="221"/>
        <end position="235"/>
    </location>
</feature>
<feature type="region of interest" description="Disordered" evidence="1">
    <location>
        <begin position="208"/>
        <end position="248"/>
    </location>
</feature>
<proteinExistence type="predicted"/>
<organism evidence="2 3">
    <name type="scientific">Novosphingobium beihaiensis</name>
    <dbReference type="NCBI Taxonomy" id="2930389"/>
    <lineage>
        <taxon>Bacteria</taxon>
        <taxon>Pseudomonadati</taxon>
        <taxon>Pseudomonadota</taxon>
        <taxon>Alphaproteobacteria</taxon>
        <taxon>Sphingomonadales</taxon>
        <taxon>Sphingomonadaceae</taxon>
        <taxon>Novosphingobium</taxon>
    </lineage>
</organism>
<gene>
    <name evidence="2" type="ORF">MTR66_02220</name>
</gene>
<dbReference type="SUPFAM" id="SSF52540">
    <property type="entry name" value="P-loop containing nucleoside triphosphate hydrolases"/>
    <property type="match status" value="1"/>
</dbReference>
<evidence type="ECO:0000256" key="1">
    <source>
        <dbReference type="SAM" id="MobiDB-lite"/>
    </source>
</evidence>
<evidence type="ECO:0000313" key="2">
    <source>
        <dbReference type="EMBL" id="MCJ2185624.1"/>
    </source>
</evidence>
<evidence type="ECO:0008006" key="4">
    <source>
        <dbReference type="Google" id="ProtNLM"/>
    </source>
</evidence>